<reference evidence="1 2" key="1">
    <citation type="submission" date="2014-04" db="EMBL/GenBank/DDBJ databases">
        <authorList>
            <consortium name="DOE Joint Genome Institute"/>
            <person name="Kuo A."/>
            <person name="Girlanda M."/>
            <person name="Perotto S."/>
            <person name="Kohler A."/>
            <person name="Nagy L.G."/>
            <person name="Floudas D."/>
            <person name="Copeland A."/>
            <person name="Barry K.W."/>
            <person name="Cichocki N."/>
            <person name="Veneault-Fourrey C."/>
            <person name="LaButti K."/>
            <person name="Lindquist E.A."/>
            <person name="Lipzen A."/>
            <person name="Lundell T."/>
            <person name="Morin E."/>
            <person name="Murat C."/>
            <person name="Sun H."/>
            <person name="Tunlid A."/>
            <person name="Henrissat B."/>
            <person name="Grigoriev I.V."/>
            <person name="Hibbett D.S."/>
            <person name="Martin F."/>
            <person name="Nordberg H.P."/>
            <person name="Cantor M.N."/>
            <person name="Hua S.X."/>
        </authorList>
    </citation>
    <scope>NUCLEOTIDE SEQUENCE [LARGE SCALE GENOMIC DNA]</scope>
    <source>
        <strain evidence="1 2">MUT 4182</strain>
    </source>
</reference>
<keyword evidence="2" id="KW-1185">Reference proteome</keyword>
<dbReference type="EMBL" id="KN822977">
    <property type="protein sequence ID" value="KIO29933.1"/>
    <property type="molecule type" value="Genomic_DNA"/>
</dbReference>
<accession>A0A0C3L7Y1</accession>
<dbReference type="Gene3D" id="3.20.20.100">
    <property type="entry name" value="NADP-dependent oxidoreductase domain"/>
    <property type="match status" value="1"/>
</dbReference>
<reference evidence="2" key="2">
    <citation type="submission" date="2015-01" db="EMBL/GenBank/DDBJ databases">
        <title>Evolutionary Origins and Diversification of the Mycorrhizal Mutualists.</title>
        <authorList>
            <consortium name="DOE Joint Genome Institute"/>
            <consortium name="Mycorrhizal Genomics Consortium"/>
            <person name="Kohler A."/>
            <person name="Kuo A."/>
            <person name="Nagy L.G."/>
            <person name="Floudas D."/>
            <person name="Copeland A."/>
            <person name="Barry K.W."/>
            <person name="Cichocki N."/>
            <person name="Veneault-Fourrey C."/>
            <person name="LaButti K."/>
            <person name="Lindquist E.A."/>
            <person name="Lipzen A."/>
            <person name="Lundell T."/>
            <person name="Morin E."/>
            <person name="Murat C."/>
            <person name="Riley R."/>
            <person name="Ohm R."/>
            <person name="Sun H."/>
            <person name="Tunlid A."/>
            <person name="Henrissat B."/>
            <person name="Grigoriev I.V."/>
            <person name="Hibbett D.S."/>
            <person name="Martin F."/>
        </authorList>
    </citation>
    <scope>NUCLEOTIDE SEQUENCE [LARGE SCALE GENOMIC DNA]</scope>
    <source>
        <strain evidence="2">MUT 4182</strain>
    </source>
</reference>
<proteinExistence type="predicted"/>
<evidence type="ECO:0008006" key="3">
    <source>
        <dbReference type="Google" id="ProtNLM"/>
    </source>
</evidence>
<evidence type="ECO:0000313" key="2">
    <source>
        <dbReference type="Proteomes" id="UP000054248"/>
    </source>
</evidence>
<organism evidence="1 2">
    <name type="scientific">Tulasnella calospora MUT 4182</name>
    <dbReference type="NCBI Taxonomy" id="1051891"/>
    <lineage>
        <taxon>Eukaryota</taxon>
        <taxon>Fungi</taxon>
        <taxon>Dikarya</taxon>
        <taxon>Basidiomycota</taxon>
        <taxon>Agaricomycotina</taxon>
        <taxon>Agaricomycetes</taxon>
        <taxon>Cantharellales</taxon>
        <taxon>Tulasnellaceae</taxon>
        <taxon>Tulasnella</taxon>
    </lineage>
</organism>
<dbReference type="Proteomes" id="UP000054248">
    <property type="component" value="Unassembled WGS sequence"/>
</dbReference>
<protein>
    <recommendedName>
        <fullName evidence="3">NADP-dependent oxidoreductase domain-containing protein</fullName>
    </recommendedName>
</protein>
<dbReference type="InterPro" id="IPR036812">
    <property type="entry name" value="NAD(P)_OxRdtase_dom_sf"/>
</dbReference>
<dbReference type="SUPFAM" id="SSF51430">
    <property type="entry name" value="NAD(P)-linked oxidoreductase"/>
    <property type="match status" value="1"/>
</dbReference>
<evidence type="ECO:0000313" key="1">
    <source>
        <dbReference type="EMBL" id="KIO29933.1"/>
    </source>
</evidence>
<dbReference type="AlphaFoldDB" id="A0A0C3L7Y1"/>
<dbReference type="OrthoDB" id="48988at2759"/>
<dbReference type="HOGENOM" id="CLU_023205_17_6_1"/>
<name>A0A0C3L7Y1_9AGAM</name>
<sequence>MAQVVLAWSLSKDFITAPIYGTSSIDKLKDAVEEINYIDELYLPRGVLPAH</sequence>
<gene>
    <name evidence="1" type="ORF">M407DRAFT_242442</name>
</gene>